<dbReference type="PANTHER" id="PTHR31126">
    <property type="entry name" value="TYROSINE-PROTEIN PHOSPHATASE"/>
    <property type="match status" value="1"/>
</dbReference>
<dbReference type="OrthoDB" id="449382at2759"/>
<dbReference type="AlphaFoldDB" id="A0A9P7YNF0"/>
<comment type="caution">
    <text evidence="2">The sequence shown here is derived from an EMBL/GenBank/DDBJ whole genome shotgun (WGS) entry which is preliminary data.</text>
</comment>
<dbReference type="PANTHER" id="PTHR31126:SF1">
    <property type="entry name" value="TYROSINE SPECIFIC PROTEIN PHOSPHATASES DOMAIN-CONTAINING PROTEIN"/>
    <property type="match status" value="1"/>
</dbReference>
<dbReference type="Pfam" id="PF13350">
    <property type="entry name" value="Y_phosphatase3"/>
    <property type="match status" value="1"/>
</dbReference>
<keyword evidence="3" id="KW-1185">Reference proteome</keyword>
<evidence type="ECO:0000313" key="2">
    <source>
        <dbReference type="EMBL" id="KAG9236752.1"/>
    </source>
</evidence>
<feature type="domain" description="Tyrosine specific protein phosphatases" evidence="1">
    <location>
        <begin position="163"/>
        <end position="200"/>
    </location>
</feature>
<dbReference type="PROSITE" id="PS50056">
    <property type="entry name" value="TYR_PHOSPHATASE_2"/>
    <property type="match status" value="1"/>
</dbReference>
<evidence type="ECO:0000313" key="3">
    <source>
        <dbReference type="Proteomes" id="UP000824998"/>
    </source>
</evidence>
<proteinExistence type="predicted"/>
<sequence>MATPTYFQEQQGLSSLLKTPVNIALDPEAVSRIVSLPPFLPIPGALNLRVVTAPNLALNTVYRSGAFFGVSPEAFATFTKEYNITTIFDLRLEEEVSKNPDPVVHGVEIVLIPNASPFLAEKKADDTDLPSPGKRWHLSEFVENGGVDGYLKMYGNVLENTHKDAYRVVFEHLKNNIQGGILFHCTAGKDRTGILSALILELVGTSREEIAHDYALTRVGFEPWRELLTKTFMTQAESTFKEPGMLAFAGVNGINIVRLLEWMDEKWGEKGTGGVEGYLIKDLGLSANDVEKIKLRLKKRGAGGSAVKPEA</sequence>
<name>A0A9P7YNF0_9HELO</name>
<dbReference type="InterPro" id="IPR000387">
    <property type="entry name" value="Tyr_Pase_dom"/>
</dbReference>
<protein>
    <submittedName>
        <fullName evidence="2">Protein-tyrosine phosphatase-like protein</fullName>
    </submittedName>
</protein>
<evidence type="ECO:0000259" key="1">
    <source>
        <dbReference type="PROSITE" id="PS50056"/>
    </source>
</evidence>
<gene>
    <name evidence="2" type="ORF">BJ875DRAFT_455608</name>
</gene>
<dbReference type="InterPro" id="IPR016130">
    <property type="entry name" value="Tyr_Pase_AS"/>
</dbReference>
<dbReference type="GO" id="GO:0004721">
    <property type="term" value="F:phosphoprotein phosphatase activity"/>
    <property type="evidence" value="ECO:0007669"/>
    <property type="project" value="InterPro"/>
</dbReference>
<dbReference type="InterPro" id="IPR029021">
    <property type="entry name" value="Prot-tyrosine_phosphatase-like"/>
</dbReference>
<accession>A0A9P7YNF0</accession>
<dbReference type="SUPFAM" id="SSF52799">
    <property type="entry name" value="(Phosphotyrosine protein) phosphatases II"/>
    <property type="match status" value="1"/>
</dbReference>
<dbReference type="Proteomes" id="UP000824998">
    <property type="component" value="Unassembled WGS sequence"/>
</dbReference>
<dbReference type="InterPro" id="IPR026893">
    <property type="entry name" value="Tyr/Ser_Pase_IphP-type"/>
</dbReference>
<dbReference type="PROSITE" id="PS00383">
    <property type="entry name" value="TYR_PHOSPHATASE_1"/>
    <property type="match status" value="1"/>
</dbReference>
<organism evidence="2 3">
    <name type="scientific">Amylocarpus encephaloides</name>
    <dbReference type="NCBI Taxonomy" id="45428"/>
    <lineage>
        <taxon>Eukaryota</taxon>
        <taxon>Fungi</taxon>
        <taxon>Dikarya</taxon>
        <taxon>Ascomycota</taxon>
        <taxon>Pezizomycotina</taxon>
        <taxon>Leotiomycetes</taxon>
        <taxon>Helotiales</taxon>
        <taxon>Helotiales incertae sedis</taxon>
        <taxon>Amylocarpus</taxon>
    </lineage>
</organism>
<dbReference type="Gene3D" id="3.90.190.10">
    <property type="entry name" value="Protein tyrosine phosphatase superfamily"/>
    <property type="match status" value="1"/>
</dbReference>
<reference evidence="2" key="1">
    <citation type="journal article" date="2021" name="IMA Fungus">
        <title>Genomic characterization of three marine fungi, including Emericellopsis atlantica sp. nov. with signatures of a generalist lifestyle and marine biomass degradation.</title>
        <authorList>
            <person name="Hagestad O.C."/>
            <person name="Hou L."/>
            <person name="Andersen J.H."/>
            <person name="Hansen E.H."/>
            <person name="Altermark B."/>
            <person name="Li C."/>
            <person name="Kuhnert E."/>
            <person name="Cox R.J."/>
            <person name="Crous P.W."/>
            <person name="Spatafora J.W."/>
            <person name="Lail K."/>
            <person name="Amirebrahimi M."/>
            <person name="Lipzen A."/>
            <person name="Pangilinan J."/>
            <person name="Andreopoulos W."/>
            <person name="Hayes R.D."/>
            <person name="Ng V."/>
            <person name="Grigoriev I.V."/>
            <person name="Jackson S.A."/>
            <person name="Sutton T.D.S."/>
            <person name="Dobson A.D.W."/>
            <person name="Rama T."/>
        </authorList>
    </citation>
    <scope>NUCLEOTIDE SEQUENCE</scope>
    <source>
        <strain evidence="2">TRa018bII</strain>
    </source>
</reference>
<dbReference type="EMBL" id="MU251400">
    <property type="protein sequence ID" value="KAG9236752.1"/>
    <property type="molecule type" value="Genomic_DNA"/>
</dbReference>